<proteinExistence type="predicted"/>
<dbReference type="EMBL" id="JAGMUU010000029">
    <property type="protein sequence ID" value="KAH7120102.1"/>
    <property type="molecule type" value="Genomic_DNA"/>
</dbReference>
<gene>
    <name evidence="1" type="ORF">B0J13DRAFT_410551</name>
</gene>
<comment type="caution">
    <text evidence="1">The sequence shown here is derived from an EMBL/GenBank/DDBJ whole genome shotgun (WGS) entry which is preliminary data.</text>
</comment>
<dbReference type="Proteomes" id="UP000717696">
    <property type="component" value="Unassembled WGS sequence"/>
</dbReference>
<feature type="non-terminal residue" evidence="1">
    <location>
        <position position="213"/>
    </location>
</feature>
<accession>A0A9P9DJH8</accession>
<feature type="non-terminal residue" evidence="1">
    <location>
        <position position="1"/>
    </location>
</feature>
<organism evidence="1 2">
    <name type="scientific">Dactylonectria estremocensis</name>
    <dbReference type="NCBI Taxonomy" id="1079267"/>
    <lineage>
        <taxon>Eukaryota</taxon>
        <taxon>Fungi</taxon>
        <taxon>Dikarya</taxon>
        <taxon>Ascomycota</taxon>
        <taxon>Pezizomycotina</taxon>
        <taxon>Sordariomycetes</taxon>
        <taxon>Hypocreomycetidae</taxon>
        <taxon>Hypocreales</taxon>
        <taxon>Nectriaceae</taxon>
        <taxon>Dactylonectria</taxon>
    </lineage>
</organism>
<protein>
    <submittedName>
        <fullName evidence="1">Uncharacterized protein</fullName>
    </submittedName>
</protein>
<sequence>RPIQVPGLNQDVTLNDVWKSRSLHNEQPDASAQGPIKEGHLLNLSDIFTKHDVHDLLGIHLAHRHGEIPENYMLLGEKSAKPLCRRAIMTCGDDVDLSKVHGHVFVVNDGRLHPYEYQQGPLMESVTRIDPAFFSDFIDYITANDLTSLVGLEVLILQFKDKYMSEIVYEGEALMWESKRLKYLKNIKTTGWTFLPGQYTGNAFHVADDKGHR</sequence>
<name>A0A9P9DJH8_9HYPO</name>
<dbReference type="OrthoDB" id="2322999at2759"/>
<keyword evidence="2" id="KW-1185">Reference proteome</keyword>
<evidence type="ECO:0000313" key="1">
    <source>
        <dbReference type="EMBL" id="KAH7120102.1"/>
    </source>
</evidence>
<evidence type="ECO:0000313" key="2">
    <source>
        <dbReference type="Proteomes" id="UP000717696"/>
    </source>
</evidence>
<reference evidence="1" key="1">
    <citation type="journal article" date="2021" name="Nat. Commun.">
        <title>Genetic determinants of endophytism in the Arabidopsis root mycobiome.</title>
        <authorList>
            <person name="Mesny F."/>
            <person name="Miyauchi S."/>
            <person name="Thiergart T."/>
            <person name="Pickel B."/>
            <person name="Atanasova L."/>
            <person name="Karlsson M."/>
            <person name="Huettel B."/>
            <person name="Barry K.W."/>
            <person name="Haridas S."/>
            <person name="Chen C."/>
            <person name="Bauer D."/>
            <person name="Andreopoulos W."/>
            <person name="Pangilinan J."/>
            <person name="LaButti K."/>
            <person name="Riley R."/>
            <person name="Lipzen A."/>
            <person name="Clum A."/>
            <person name="Drula E."/>
            <person name="Henrissat B."/>
            <person name="Kohler A."/>
            <person name="Grigoriev I.V."/>
            <person name="Martin F.M."/>
            <person name="Hacquard S."/>
        </authorList>
    </citation>
    <scope>NUCLEOTIDE SEQUENCE</scope>
    <source>
        <strain evidence="1">MPI-CAGE-AT-0021</strain>
    </source>
</reference>
<dbReference type="AlphaFoldDB" id="A0A9P9DJH8"/>